<keyword evidence="16" id="KW-1185">Reference proteome</keyword>
<dbReference type="GO" id="GO:0016787">
    <property type="term" value="F:hydrolase activity"/>
    <property type="evidence" value="ECO:0007669"/>
    <property type="project" value="UniProtKB-UniRule"/>
</dbReference>
<dbReference type="STRING" id="1336337.A0A3N4J2J8"/>
<dbReference type="PANTHER" id="PTHR11070:SF2">
    <property type="entry name" value="ATP-DEPENDENT DNA HELICASE SRS2"/>
    <property type="match status" value="1"/>
</dbReference>
<dbReference type="CDD" id="cd18807">
    <property type="entry name" value="SF1_C_UvrD"/>
    <property type="match status" value="1"/>
</dbReference>
<evidence type="ECO:0000313" key="16">
    <source>
        <dbReference type="Proteomes" id="UP000276215"/>
    </source>
</evidence>
<evidence type="ECO:0000256" key="3">
    <source>
        <dbReference type="ARBA" id="ARBA00022801"/>
    </source>
</evidence>
<feature type="region of interest" description="Disordered" evidence="12">
    <location>
        <begin position="711"/>
        <end position="976"/>
    </location>
</feature>
<evidence type="ECO:0000256" key="10">
    <source>
        <dbReference type="ARBA" id="ARBA00048988"/>
    </source>
</evidence>
<dbReference type="EMBL" id="ML120470">
    <property type="protein sequence ID" value="RPA92563.1"/>
    <property type="molecule type" value="Genomic_DNA"/>
</dbReference>
<dbReference type="GO" id="GO:0000725">
    <property type="term" value="P:recombinational repair"/>
    <property type="evidence" value="ECO:0007669"/>
    <property type="project" value="TreeGrafter"/>
</dbReference>
<evidence type="ECO:0000256" key="4">
    <source>
        <dbReference type="ARBA" id="ARBA00022806"/>
    </source>
</evidence>
<evidence type="ECO:0000256" key="8">
    <source>
        <dbReference type="ARBA" id="ARBA00034617"/>
    </source>
</evidence>
<dbReference type="InterPro" id="IPR013986">
    <property type="entry name" value="DExx_box_DNA_helicase_dom_sf"/>
</dbReference>
<feature type="compositionally biased region" description="Basic and acidic residues" evidence="12">
    <location>
        <begin position="888"/>
        <end position="903"/>
    </location>
</feature>
<dbReference type="InterPro" id="IPR014017">
    <property type="entry name" value="DNA_helicase_UvrD-like_C"/>
</dbReference>
<dbReference type="AlphaFoldDB" id="A0A3N4J2J8"/>
<dbReference type="PANTHER" id="PTHR11070">
    <property type="entry name" value="UVRD / RECB / PCRA DNA HELICASE FAMILY MEMBER"/>
    <property type="match status" value="1"/>
</dbReference>
<proteinExistence type="inferred from homology"/>
<evidence type="ECO:0000256" key="9">
    <source>
        <dbReference type="ARBA" id="ARBA00034808"/>
    </source>
</evidence>
<dbReference type="CDD" id="cd17932">
    <property type="entry name" value="DEXQc_UvrD"/>
    <property type="match status" value="1"/>
</dbReference>
<protein>
    <recommendedName>
        <fullName evidence="9">DNA 3'-5' helicase</fullName>
        <ecNumber evidence="9">5.6.2.4</ecNumber>
    </recommendedName>
</protein>
<feature type="domain" description="UvrD-like helicase ATP-binding" evidence="13">
    <location>
        <begin position="15"/>
        <end position="302"/>
    </location>
</feature>
<evidence type="ECO:0000256" key="7">
    <source>
        <dbReference type="ARBA" id="ARBA00023235"/>
    </source>
</evidence>
<evidence type="ECO:0000256" key="1">
    <source>
        <dbReference type="ARBA" id="ARBA00009922"/>
    </source>
</evidence>
<dbReference type="GO" id="GO:0003677">
    <property type="term" value="F:DNA binding"/>
    <property type="evidence" value="ECO:0007669"/>
    <property type="project" value="UniProtKB-KW"/>
</dbReference>
<feature type="binding site" evidence="11">
    <location>
        <begin position="36"/>
        <end position="43"/>
    </location>
    <ligand>
        <name>ATP</name>
        <dbReference type="ChEBI" id="CHEBI:30616"/>
    </ligand>
</feature>
<dbReference type="Pfam" id="PF00580">
    <property type="entry name" value="UvrD-helicase"/>
    <property type="match status" value="1"/>
</dbReference>
<evidence type="ECO:0000259" key="13">
    <source>
        <dbReference type="PROSITE" id="PS51198"/>
    </source>
</evidence>
<dbReference type="Proteomes" id="UP000276215">
    <property type="component" value="Unassembled WGS sequence"/>
</dbReference>
<evidence type="ECO:0000256" key="2">
    <source>
        <dbReference type="ARBA" id="ARBA00022741"/>
    </source>
</evidence>
<keyword evidence="3 11" id="KW-0378">Hydrolase</keyword>
<keyword evidence="7" id="KW-0413">Isomerase</keyword>
<sequence length="1036" mass="115171">MSFRGSQIDLGPILAGLNNAQRLAVTNPSSVVQILAPPGSGKTRTLTSRVAWLLCPPQSLDPRNVIVATFTVKAAREMKERISKLVGNGVEGRLVLGTFHSIARRYLVKYGHLVDIKSGWGIADSGDSLGIVKRIIKRRKSPLDPSQVRSRISHFKARNSSPAANALPPPSTAATQSTQARVKDISAEDFVQIFKDYEAALEASNLLDYDDLLLRCLELLKHHPECVSNVEVVLIDEFQDTNLVQFELMKLLAWKRERITIVGDPDQSIYGFRAAEIRNLSRMVRAYPQTLVVHLEQNYRSSASILLAALEVIEQDHNRPKKPLTPTHAVGTRPVMRRIPSAFLEASWIVSEIRRVRAMTGGMVELGDIAILVRSANLTRNIETAFVKTGMAYKMVGGLRFYDRVEIKTLLDYLRIVQNPSNNDALARIVNTPTRKVGDTTIKALLDEADKRAKSMWEIIRTGLSGIWRDVKIAKAAEKGLSDFVGIILSTRKQLEEDDQGKGLVDVVEFLMRKIGYEDYLRKSYPEDFDARWSNVSELLSQAQEVERLDDDEDMLPDIDGLPQSQVEQSRLQLVLDRFLSNTALANEVKDDDETVKQGQVTISTIHASKGLEWPIVFIPAVYQGSIPHSRAEDTDEERRLLYVAMTRAQALLYMSCPVRNSQKDKTKLSQFLTHRSLNPLLYSRGPTLGFSSVQSISRILGRECPSETKIQTTVDKSGIASTLDDQFPEKDPSESDSEDDGLDEDGVRLKRRRLQNEQAASRANRPLDGGFRPVISRERPAGRMEKPPPGVVVGFKSAGSHMQELKETRLNQEAEGARAEKERRRRDPVMAAPPNKSGGLIKAAPAAVARSNKRPAGQGSLLSYFGQKPPEPARKVIPPKPPTATEVIRDKSVRDKSLKEQIEALPQPKFPVRPDRHSGVILLSSSPPRAPSKRRRKKEEIHSSPPPPPAVSSVPFPRRIEPARAERRTVVEQTTTTRNTATITHNAASSMDATTVTDYNTVAMAGSATTAPKRRTLGVRRSMGDGWKNRASAKR</sequence>
<comment type="catalytic activity">
    <reaction evidence="8">
        <text>Couples ATP hydrolysis with the unwinding of duplex DNA by translocating in the 3'-5' direction.</text>
        <dbReference type="EC" id="5.6.2.4"/>
    </reaction>
</comment>
<gene>
    <name evidence="15" type="ORF">L873DRAFT_1817451</name>
</gene>
<evidence type="ECO:0000256" key="6">
    <source>
        <dbReference type="ARBA" id="ARBA00023125"/>
    </source>
</evidence>
<keyword evidence="4 11" id="KW-0347">Helicase</keyword>
<feature type="compositionally biased region" description="Polar residues" evidence="12">
    <location>
        <begin position="711"/>
        <end position="725"/>
    </location>
</feature>
<dbReference type="EC" id="5.6.2.4" evidence="9"/>
<evidence type="ECO:0000259" key="14">
    <source>
        <dbReference type="PROSITE" id="PS51217"/>
    </source>
</evidence>
<comment type="catalytic activity">
    <reaction evidence="10">
        <text>ATP + H2O = ADP + phosphate + H(+)</text>
        <dbReference type="Rhea" id="RHEA:13065"/>
        <dbReference type="ChEBI" id="CHEBI:15377"/>
        <dbReference type="ChEBI" id="CHEBI:15378"/>
        <dbReference type="ChEBI" id="CHEBI:30616"/>
        <dbReference type="ChEBI" id="CHEBI:43474"/>
        <dbReference type="ChEBI" id="CHEBI:456216"/>
        <dbReference type="EC" id="5.6.2.4"/>
    </reaction>
</comment>
<feature type="compositionally biased region" description="Basic and acidic residues" evidence="12">
    <location>
        <begin position="804"/>
        <end position="829"/>
    </location>
</feature>
<dbReference type="InterPro" id="IPR000212">
    <property type="entry name" value="DNA_helicase_UvrD/REP"/>
</dbReference>
<dbReference type="InterPro" id="IPR014016">
    <property type="entry name" value="UvrD-like_ATP-bd"/>
</dbReference>
<evidence type="ECO:0000313" key="15">
    <source>
        <dbReference type="EMBL" id="RPA92563.1"/>
    </source>
</evidence>
<reference evidence="15 16" key="1">
    <citation type="journal article" date="2018" name="Nat. Ecol. Evol.">
        <title>Pezizomycetes genomes reveal the molecular basis of ectomycorrhizal truffle lifestyle.</title>
        <authorList>
            <person name="Murat C."/>
            <person name="Payen T."/>
            <person name="Noel B."/>
            <person name="Kuo A."/>
            <person name="Morin E."/>
            <person name="Chen J."/>
            <person name="Kohler A."/>
            <person name="Krizsan K."/>
            <person name="Balestrini R."/>
            <person name="Da Silva C."/>
            <person name="Montanini B."/>
            <person name="Hainaut M."/>
            <person name="Levati E."/>
            <person name="Barry K.W."/>
            <person name="Belfiori B."/>
            <person name="Cichocki N."/>
            <person name="Clum A."/>
            <person name="Dockter R.B."/>
            <person name="Fauchery L."/>
            <person name="Guy J."/>
            <person name="Iotti M."/>
            <person name="Le Tacon F."/>
            <person name="Lindquist E.A."/>
            <person name="Lipzen A."/>
            <person name="Malagnac F."/>
            <person name="Mello A."/>
            <person name="Molinier V."/>
            <person name="Miyauchi S."/>
            <person name="Poulain J."/>
            <person name="Riccioni C."/>
            <person name="Rubini A."/>
            <person name="Sitrit Y."/>
            <person name="Splivallo R."/>
            <person name="Traeger S."/>
            <person name="Wang M."/>
            <person name="Zifcakova L."/>
            <person name="Wipf D."/>
            <person name="Zambonelli A."/>
            <person name="Paolocci F."/>
            <person name="Nowrousian M."/>
            <person name="Ottonello S."/>
            <person name="Baldrian P."/>
            <person name="Spatafora J.W."/>
            <person name="Henrissat B."/>
            <person name="Nagy L.G."/>
            <person name="Aury J.M."/>
            <person name="Wincker P."/>
            <person name="Grigoriev I.V."/>
            <person name="Bonfante P."/>
            <person name="Martin F.M."/>
        </authorList>
    </citation>
    <scope>NUCLEOTIDE SEQUENCE [LARGE SCALE GENOMIC DNA]</scope>
    <source>
        <strain evidence="15 16">120613-1</strain>
    </source>
</reference>
<evidence type="ECO:0000256" key="12">
    <source>
        <dbReference type="SAM" id="MobiDB-lite"/>
    </source>
</evidence>
<feature type="compositionally biased region" description="Acidic residues" evidence="12">
    <location>
        <begin position="735"/>
        <end position="745"/>
    </location>
</feature>
<dbReference type="GO" id="GO:0043138">
    <property type="term" value="F:3'-5' DNA helicase activity"/>
    <property type="evidence" value="ECO:0007669"/>
    <property type="project" value="UniProtKB-EC"/>
</dbReference>
<dbReference type="GO" id="GO:0005524">
    <property type="term" value="F:ATP binding"/>
    <property type="evidence" value="ECO:0007669"/>
    <property type="project" value="UniProtKB-UniRule"/>
</dbReference>
<feature type="domain" description="UvrD-like helicase C-terminal" evidence="14">
    <location>
        <begin position="303"/>
        <end position="611"/>
    </location>
</feature>
<keyword evidence="6" id="KW-0238">DNA-binding</keyword>
<evidence type="ECO:0000256" key="11">
    <source>
        <dbReference type="PROSITE-ProRule" id="PRU00560"/>
    </source>
</evidence>
<dbReference type="SUPFAM" id="SSF52540">
    <property type="entry name" value="P-loop containing nucleoside triphosphate hydrolases"/>
    <property type="match status" value="1"/>
</dbReference>
<dbReference type="Gene3D" id="1.10.10.160">
    <property type="match status" value="1"/>
</dbReference>
<dbReference type="GO" id="GO:0005634">
    <property type="term" value="C:nucleus"/>
    <property type="evidence" value="ECO:0007669"/>
    <property type="project" value="TreeGrafter"/>
</dbReference>
<comment type="similarity">
    <text evidence="1">Belongs to the helicase family. UvrD subfamily.</text>
</comment>
<feature type="compositionally biased region" description="Basic and acidic residues" evidence="12">
    <location>
        <begin position="776"/>
        <end position="787"/>
    </location>
</feature>
<keyword evidence="2 11" id="KW-0547">Nucleotide-binding</keyword>
<organism evidence="15 16">
    <name type="scientific">Choiromyces venosus 120613-1</name>
    <dbReference type="NCBI Taxonomy" id="1336337"/>
    <lineage>
        <taxon>Eukaryota</taxon>
        <taxon>Fungi</taxon>
        <taxon>Dikarya</taxon>
        <taxon>Ascomycota</taxon>
        <taxon>Pezizomycotina</taxon>
        <taxon>Pezizomycetes</taxon>
        <taxon>Pezizales</taxon>
        <taxon>Tuberaceae</taxon>
        <taxon>Choiromyces</taxon>
    </lineage>
</organism>
<keyword evidence="5 11" id="KW-0067">ATP-binding</keyword>
<dbReference type="PROSITE" id="PS51198">
    <property type="entry name" value="UVRD_HELICASE_ATP_BIND"/>
    <property type="match status" value="1"/>
</dbReference>
<feature type="region of interest" description="Disordered" evidence="12">
    <location>
        <begin position="1011"/>
        <end position="1036"/>
    </location>
</feature>
<feature type="region of interest" description="Disordered" evidence="12">
    <location>
        <begin position="157"/>
        <end position="177"/>
    </location>
</feature>
<dbReference type="Pfam" id="PF13361">
    <property type="entry name" value="UvrD_C"/>
    <property type="match status" value="1"/>
</dbReference>
<evidence type="ECO:0000256" key="5">
    <source>
        <dbReference type="ARBA" id="ARBA00022840"/>
    </source>
</evidence>
<feature type="compositionally biased region" description="Basic and acidic residues" evidence="12">
    <location>
        <begin position="959"/>
        <end position="971"/>
    </location>
</feature>
<dbReference type="InterPro" id="IPR027417">
    <property type="entry name" value="P-loop_NTPase"/>
</dbReference>
<dbReference type="PROSITE" id="PS51217">
    <property type="entry name" value="UVRD_HELICASE_CTER"/>
    <property type="match status" value="1"/>
</dbReference>
<accession>A0A3N4J2J8</accession>
<dbReference type="OrthoDB" id="1470711at2759"/>
<dbReference type="Gene3D" id="3.40.50.300">
    <property type="entry name" value="P-loop containing nucleotide triphosphate hydrolases"/>
    <property type="match status" value="2"/>
</dbReference>
<name>A0A3N4J2J8_9PEZI</name>
<dbReference type="Gene3D" id="1.10.486.10">
    <property type="entry name" value="PCRA, domain 4"/>
    <property type="match status" value="1"/>
</dbReference>